<reference evidence="3" key="1">
    <citation type="journal article" date="2017" name="BMC Genomics">
        <title>Gapless genome assembly of Colletotrichum higginsianum reveals chromosome structure and association of transposable elements with secondary metabolite gene clusters.</title>
        <authorList>
            <person name="Dallery J.-F."/>
            <person name="Lapalu N."/>
            <person name="Zampounis A."/>
            <person name="Pigne S."/>
            <person name="Luyten I."/>
            <person name="Amselem J."/>
            <person name="Wittenberg A.H.J."/>
            <person name="Zhou S."/>
            <person name="de Queiroz M.V."/>
            <person name="Robin G.P."/>
            <person name="Auger A."/>
            <person name="Hainaut M."/>
            <person name="Henrissat B."/>
            <person name="Kim K.-T."/>
            <person name="Lee Y.-H."/>
            <person name="Lespinet O."/>
            <person name="Schwartz D.C."/>
            <person name="Thon M.R."/>
            <person name="O'Connell R.J."/>
        </authorList>
    </citation>
    <scope>NUCLEOTIDE SEQUENCE [LARGE SCALE GENOMIC DNA]</scope>
    <source>
        <strain evidence="3">IMI 349063</strain>
    </source>
</reference>
<dbReference type="VEuPathDB" id="FungiDB:CH63R_14591"/>
<gene>
    <name evidence="2" type="ORF">CH63R_14591</name>
</gene>
<organism evidence="2 3">
    <name type="scientific">Colletotrichum higginsianum (strain IMI 349063)</name>
    <name type="common">Crucifer anthracnose fungus</name>
    <dbReference type="NCBI Taxonomy" id="759273"/>
    <lineage>
        <taxon>Eukaryota</taxon>
        <taxon>Fungi</taxon>
        <taxon>Dikarya</taxon>
        <taxon>Ascomycota</taxon>
        <taxon>Pezizomycotina</taxon>
        <taxon>Sordariomycetes</taxon>
        <taxon>Hypocreomycetidae</taxon>
        <taxon>Glomerellales</taxon>
        <taxon>Glomerellaceae</taxon>
        <taxon>Colletotrichum</taxon>
        <taxon>Colletotrichum destructivum species complex</taxon>
    </lineage>
</organism>
<comment type="caution">
    <text evidence="2">The sequence shown here is derived from an EMBL/GenBank/DDBJ whole genome shotgun (WGS) entry which is preliminary data.</text>
</comment>
<name>A0A1B7XQI4_COLHI</name>
<proteinExistence type="predicted"/>
<keyword evidence="3" id="KW-1185">Reference proteome</keyword>
<dbReference type="AlphaFoldDB" id="A0A1B7XQI4"/>
<dbReference type="RefSeq" id="XP_018150537.1">
    <property type="nucleotide sequence ID" value="XM_018309565.1"/>
</dbReference>
<accession>A0A1B7XQI4</accession>
<evidence type="ECO:0000313" key="2">
    <source>
        <dbReference type="EMBL" id="OBR02019.1"/>
    </source>
</evidence>
<evidence type="ECO:0000256" key="1">
    <source>
        <dbReference type="SAM" id="MobiDB-lite"/>
    </source>
</evidence>
<dbReference type="GeneID" id="28873672"/>
<dbReference type="EMBL" id="LTAN01000012">
    <property type="protein sequence ID" value="OBR02019.1"/>
    <property type="molecule type" value="Genomic_DNA"/>
</dbReference>
<dbReference type="KEGG" id="chig:CH63R_14591"/>
<feature type="compositionally biased region" description="Basic and acidic residues" evidence="1">
    <location>
        <begin position="124"/>
        <end position="135"/>
    </location>
</feature>
<sequence length="135" mass="14703">MLVSAVFSLDKRADIGKGLAIDCHNADNEQEFDFHIYAVSTLSSSKNQPPKDASNVKHRRLSQRQGQGPKQHVEPLQGRVFPNTEFGSLTESSEVAPASSRPKTRPDTSAVAQRDSGRSCRSPEVGHNEKCSSLA</sequence>
<evidence type="ECO:0000313" key="3">
    <source>
        <dbReference type="Proteomes" id="UP000092177"/>
    </source>
</evidence>
<dbReference type="Proteomes" id="UP000092177">
    <property type="component" value="Chromosome 12"/>
</dbReference>
<protein>
    <submittedName>
        <fullName evidence="2">Uncharacterized protein</fullName>
    </submittedName>
</protein>
<feature type="region of interest" description="Disordered" evidence="1">
    <location>
        <begin position="42"/>
        <end position="135"/>
    </location>
</feature>